<gene>
    <name evidence="1" type="ORF">H2198_006004</name>
</gene>
<name>A0ACC3A436_9EURO</name>
<protein>
    <submittedName>
        <fullName evidence="1">Uncharacterized protein</fullName>
    </submittedName>
</protein>
<keyword evidence="2" id="KW-1185">Reference proteome</keyword>
<evidence type="ECO:0000313" key="1">
    <source>
        <dbReference type="EMBL" id="KAJ9655063.1"/>
    </source>
</evidence>
<sequence>MAPKVKEEEGNEPKEQQKVEETNSQSLKKSKKATGTRRRTKTGCLTCRVRRIKCDEGRPTCKNCTKSRRECLGYQPPTRAAAVSPAFNERTPFPLAGTLPRSPIIHMHMQPTTGSPPMTMPTNISVQDNVPYSMPPAHYPLLRADWPPFTGAVEIPDYNQYSPGSDQPHNHIPHHIHCSSMHMATGAPPTTYSHYPDPSLASCHADNLKSSHRRTQPQDSLSYQPQALPSYFHSLAFSDGDDEDPEDPWDIEAEDGYPWYNIGLAVQRRAAKIMSPILQERNAILLHHFVNFVRPCINLYERKPMFDAHGEMKSTWGNTLPSAAIAHPALGHAILGLSALHFAVLYGNSDAAARKHILLSTKRISKILGDPSQRHQVEALACVLLLAFYEVMDADHSKWVLHLSGAASFLSSEHDWAGMARTVYRMRAQARANLAQPGVKHDRMAWSDYVRVAGIPEVLLSDEDWDVDEDIISRLTGQRIDYANCYHPCSPSAAILNDLTQQQAEEVMTKMELFWWMMKQLVFHSLLSGDPLLIPYKQLLCCPPRGKLQTTLIGAMDHLWLILARLADFGGKDRIRKQKMVEKQGHWVPPAGFFAKDSAAMKGQNNSPATETRGQNPPHANEGRTRMPKNVSYAAGTRAPKMFYGMIPPAAVPPSMMNSFHVMDAELHKRSKPSVGKTGGAEADDLDRETQAALAEHASIAEALALWRSSLGEHFHALRMAPEAAAESPFGPALRYNDPILACCWAFYYLTKIMLQRFHPYSPPAMMVAAGVNAHLTKSDSLAIARIYWGILLDQKEIAQQGSINPTVVAALQELSFPLMFAGVQFQDAAQRAALIESLMVIGKEAGWKTASACASACETSWEKMGNMGKGPPYERTVEQRSPLGARKYTQKTHGSSSTMLSNKQENEHESRFISHDRDLIDRHSSLRSYWAIGVLSLEEDLKKMSLPK</sequence>
<comment type="caution">
    <text evidence="1">The sequence shown here is derived from an EMBL/GenBank/DDBJ whole genome shotgun (WGS) entry which is preliminary data.</text>
</comment>
<evidence type="ECO:0000313" key="2">
    <source>
        <dbReference type="Proteomes" id="UP001172386"/>
    </source>
</evidence>
<dbReference type="EMBL" id="JAPDRQ010000105">
    <property type="protein sequence ID" value="KAJ9655063.1"/>
    <property type="molecule type" value="Genomic_DNA"/>
</dbReference>
<proteinExistence type="predicted"/>
<accession>A0ACC3A436</accession>
<reference evidence="1" key="1">
    <citation type="submission" date="2022-10" db="EMBL/GenBank/DDBJ databases">
        <title>Culturing micro-colonial fungi from biological soil crusts in the Mojave desert and describing Neophaeococcomyces mojavensis, and introducing the new genera and species Taxawa tesnikishii.</title>
        <authorList>
            <person name="Kurbessoian T."/>
            <person name="Stajich J.E."/>
        </authorList>
    </citation>
    <scope>NUCLEOTIDE SEQUENCE</scope>
    <source>
        <strain evidence="1">JES_112</strain>
    </source>
</reference>
<organism evidence="1 2">
    <name type="scientific">Neophaeococcomyces mojaviensis</name>
    <dbReference type="NCBI Taxonomy" id="3383035"/>
    <lineage>
        <taxon>Eukaryota</taxon>
        <taxon>Fungi</taxon>
        <taxon>Dikarya</taxon>
        <taxon>Ascomycota</taxon>
        <taxon>Pezizomycotina</taxon>
        <taxon>Eurotiomycetes</taxon>
        <taxon>Chaetothyriomycetidae</taxon>
        <taxon>Chaetothyriales</taxon>
        <taxon>Chaetothyriales incertae sedis</taxon>
        <taxon>Neophaeococcomyces</taxon>
    </lineage>
</organism>
<dbReference type="Proteomes" id="UP001172386">
    <property type="component" value="Unassembled WGS sequence"/>
</dbReference>